<dbReference type="Proteomes" id="UP000037696">
    <property type="component" value="Unassembled WGS sequence"/>
</dbReference>
<sequence length="88" mass="9719">MGGASEGRTQMGSFQYTNHQIPITAAPLTTDEMVNPVQSYLDLMANVPKERLWSTGGAGKWRFASQFLIRLMTWNVRNVSGGEGPVPY</sequence>
<protein>
    <submittedName>
        <fullName evidence="1">Uncharacterized protein</fullName>
    </submittedName>
</protein>
<reference evidence="1 2" key="1">
    <citation type="submission" date="2015-08" db="EMBL/GenBank/DDBJ databases">
        <title>Genome sequencing of Penicillium nordicum.</title>
        <authorList>
            <person name="Nguyen H.D."/>
            <person name="Seifert K.A."/>
        </authorList>
    </citation>
    <scope>NUCLEOTIDE SEQUENCE [LARGE SCALE GENOMIC DNA]</scope>
    <source>
        <strain evidence="1 2">DAOMC 185683</strain>
    </source>
</reference>
<evidence type="ECO:0000313" key="1">
    <source>
        <dbReference type="EMBL" id="KOS41914.1"/>
    </source>
</evidence>
<comment type="caution">
    <text evidence="1">The sequence shown here is derived from an EMBL/GenBank/DDBJ whole genome shotgun (WGS) entry which is preliminary data.</text>
</comment>
<dbReference type="EMBL" id="LHQQ01000119">
    <property type="protein sequence ID" value="KOS41914.1"/>
    <property type="molecule type" value="Genomic_DNA"/>
</dbReference>
<name>A0A0M8P5V3_9EURO</name>
<gene>
    <name evidence="1" type="ORF">ACN38_g7215</name>
</gene>
<evidence type="ECO:0000313" key="2">
    <source>
        <dbReference type="Proteomes" id="UP000037696"/>
    </source>
</evidence>
<organism evidence="1 2">
    <name type="scientific">Penicillium nordicum</name>
    <dbReference type="NCBI Taxonomy" id="229535"/>
    <lineage>
        <taxon>Eukaryota</taxon>
        <taxon>Fungi</taxon>
        <taxon>Dikarya</taxon>
        <taxon>Ascomycota</taxon>
        <taxon>Pezizomycotina</taxon>
        <taxon>Eurotiomycetes</taxon>
        <taxon>Eurotiomycetidae</taxon>
        <taxon>Eurotiales</taxon>
        <taxon>Aspergillaceae</taxon>
        <taxon>Penicillium</taxon>
    </lineage>
</organism>
<proteinExistence type="predicted"/>
<dbReference type="AlphaFoldDB" id="A0A0M8P5V3"/>
<accession>A0A0M8P5V3</accession>
<keyword evidence="2" id="KW-1185">Reference proteome</keyword>